<dbReference type="InterPro" id="IPR052539">
    <property type="entry name" value="MGD_biosynthesis_adapter"/>
</dbReference>
<proteinExistence type="predicted"/>
<keyword evidence="3" id="KW-1185">Reference proteome</keyword>
<dbReference type="InterPro" id="IPR027417">
    <property type="entry name" value="P-loop_NTPase"/>
</dbReference>
<dbReference type="AlphaFoldDB" id="A0A6N7R491"/>
<evidence type="ECO:0000313" key="3">
    <source>
        <dbReference type="Proteomes" id="UP000435187"/>
    </source>
</evidence>
<evidence type="ECO:0000313" key="2">
    <source>
        <dbReference type="EMBL" id="MRI68034.1"/>
    </source>
</evidence>
<dbReference type="InterPro" id="IPR004435">
    <property type="entry name" value="MobB_dom"/>
</dbReference>
<protein>
    <submittedName>
        <fullName evidence="2">Molybdopterin-guanine dinucleotide biosynthesis protein B</fullName>
    </submittedName>
</protein>
<dbReference type="NCBIfam" id="TIGR00176">
    <property type="entry name" value="mobB"/>
    <property type="match status" value="1"/>
</dbReference>
<dbReference type="PANTHER" id="PTHR40072">
    <property type="entry name" value="MOLYBDOPTERIN-GUANINE DINUCLEOTIDE BIOSYNTHESIS ADAPTER PROTEIN-RELATED"/>
    <property type="match status" value="1"/>
</dbReference>
<reference evidence="2 3" key="1">
    <citation type="submission" date="2019-10" db="EMBL/GenBank/DDBJ databases">
        <title>Gracilibacillus salitolerans sp. nov., a moderate halophile isolated from a saline soil in northwest China.</title>
        <authorList>
            <person name="Gan L."/>
        </authorList>
    </citation>
    <scope>NUCLEOTIDE SEQUENCE [LARGE SCALE GENOMIC DNA]</scope>
    <source>
        <strain evidence="2 3">TP2-8</strain>
    </source>
</reference>
<feature type="domain" description="Molybdopterin-guanine dinucleotide biosynthesis protein B (MobB)" evidence="1">
    <location>
        <begin position="23"/>
        <end position="139"/>
    </location>
</feature>
<organism evidence="2 3">
    <name type="scientific">Gracilibacillus thailandensis</name>
    <dbReference type="NCBI Taxonomy" id="563735"/>
    <lineage>
        <taxon>Bacteria</taxon>
        <taxon>Bacillati</taxon>
        <taxon>Bacillota</taxon>
        <taxon>Bacilli</taxon>
        <taxon>Bacillales</taxon>
        <taxon>Bacillaceae</taxon>
        <taxon>Gracilibacillus</taxon>
    </lineage>
</organism>
<comment type="caution">
    <text evidence="2">The sequence shown here is derived from an EMBL/GenBank/DDBJ whole genome shotgun (WGS) entry which is preliminary data.</text>
</comment>
<name>A0A6N7R491_9BACI</name>
<dbReference type="PANTHER" id="PTHR40072:SF1">
    <property type="entry name" value="MOLYBDOPTERIN-GUANINE DINUCLEOTIDE BIOSYNTHESIS ADAPTER PROTEIN"/>
    <property type="match status" value="1"/>
</dbReference>
<sequence>MTSFDLVTLWQLSLQLAVVKMYVVQVVGYKNSGKTTFISQWIEYLKKKDYHVATIKHHGHGGEPEQVQETDSYQHFNRGAKLTTVIGENQLLMTADKKKLSLEKLLLFYQAIGIDVVMIEGYKHLPLPKVVLLQQERDPILETVENVKYVYKENPEYIFNQVEANWHDFEFDKIKTFL</sequence>
<accession>A0A6N7R491</accession>
<dbReference type="GO" id="GO:0005525">
    <property type="term" value="F:GTP binding"/>
    <property type="evidence" value="ECO:0007669"/>
    <property type="project" value="InterPro"/>
</dbReference>
<dbReference type="Pfam" id="PF03205">
    <property type="entry name" value="MobB"/>
    <property type="match status" value="1"/>
</dbReference>
<dbReference type="Proteomes" id="UP000435187">
    <property type="component" value="Unassembled WGS sequence"/>
</dbReference>
<dbReference type="SUPFAM" id="SSF52540">
    <property type="entry name" value="P-loop containing nucleoside triphosphate hydrolases"/>
    <property type="match status" value="1"/>
</dbReference>
<gene>
    <name evidence="2" type="primary">mobB</name>
    <name evidence="2" type="ORF">GH885_17070</name>
</gene>
<dbReference type="EMBL" id="WJEE01000047">
    <property type="protein sequence ID" value="MRI68034.1"/>
    <property type="molecule type" value="Genomic_DNA"/>
</dbReference>
<dbReference type="GO" id="GO:0006777">
    <property type="term" value="P:Mo-molybdopterin cofactor biosynthetic process"/>
    <property type="evidence" value="ECO:0007669"/>
    <property type="project" value="InterPro"/>
</dbReference>
<dbReference type="Gene3D" id="3.40.50.300">
    <property type="entry name" value="P-loop containing nucleotide triphosphate hydrolases"/>
    <property type="match status" value="1"/>
</dbReference>
<evidence type="ECO:0000259" key="1">
    <source>
        <dbReference type="Pfam" id="PF03205"/>
    </source>
</evidence>